<dbReference type="InterPro" id="IPR006056">
    <property type="entry name" value="RidA"/>
</dbReference>
<dbReference type="PANTHER" id="PTHR11803">
    <property type="entry name" value="2-IMINOBUTANOATE/2-IMINOPROPANOATE DEAMINASE RIDA"/>
    <property type="match status" value="1"/>
</dbReference>
<dbReference type="AlphaFoldDB" id="A0A642V9L5"/>
<dbReference type="SUPFAM" id="SSF55298">
    <property type="entry name" value="YjgF-like"/>
    <property type="match status" value="1"/>
</dbReference>
<dbReference type="GO" id="GO:0019239">
    <property type="term" value="F:deaminase activity"/>
    <property type="evidence" value="ECO:0007669"/>
    <property type="project" value="TreeGrafter"/>
</dbReference>
<dbReference type="GO" id="GO:0005829">
    <property type="term" value="C:cytosol"/>
    <property type="evidence" value="ECO:0007669"/>
    <property type="project" value="TreeGrafter"/>
</dbReference>
<organism evidence="2 3">
    <name type="scientific">Trichomonascus ciferrii</name>
    <dbReference type="NCBI Taxonomy" id="44093"/>
    <lineage>
        <taxon>Eukaryota</taxon>
        <taxon>Fungi</taxon>
        <taxon>Dikarya</taxon>
        <taxon>Ascomycota</taxon>
        <taxon>Saccharomycotina</taxon>
        <taxon>Dipodascomycetes</taxon>
        <taxon>Dipodascales</taxon>
        <taxon>Trichomonascaceae</taxon>
        <taxon>Trichomonascus</taxon>
        <taxon>Trichomonascus ciferrii complex</taxon>
    </lineage>
</organism>
<dbReference type="Proteomes" id="UP000761534">
    <property type="component" value="Unassembled WGS sequence"/>
</dbReference>
<dbReference type="Pfam" id="PF01042">
    <property type="entry name" value="Ribonuc_L-PSP"/>
    <property type="match status" value="1"/>
</dbReference>
<accession>A0A642V9L5</accession>
<dbReference type="PANTHER" id="PTHR11803:SF58">
    <property type="entry name" value="PROTEIN HMF1-RELATED"/>
    <property type="match status" value="1"/>
</dbReference>
<dbReference type="OrthoDB" id="309640at2759"/>
<evidence type="ECO:0000313" key="2">
    <source>
        <dbReference type="EMBL" id="KAA8916511.1"/>
    </source>
</evidence>
<gene>
    <name evidence="2" type="ORF">TRICI_001374</name>
</gene>
<sequence length="121" mass="13317">MHSSIALYVGELVATVNTGFIYISGQVPLTTDNKFVEGGKDDIKIQTRQVLNNLKAVVEGAGSSWEKLVKLNIFITDMSKFSLVNEVYAEYFVNHKPARSCVAVRELPLNADVEVEAVALE</sequence>
<dbReference type="FunFam" id="3.30.1330.40:FF:000001">
    <property type="entry name" value="L-PSP family endoribonuclease"/>
    <property type="match status" value="1"/>
</dbReference>
<dbReference type="InterPro" id="IPR035959">
    <property type="entry name" value="RutC-like_sf"/>
</dbReference>
<dbReference type="CDD" id="cd00448">
    <property type="entry name" value="YjgF_YER057c_UK114_family"/>
    <property type="match status" value="1"/>
</dbReference>
<proteinExistence type="inferred from homology"/>
<dbReference type="Gene3D" id="3.30.1330.40">
    <property type="entry name" value="RutC-like"/>
    <property type="match status" value="1"/>
</dbReference>
<keyword evidence="3" id="KW-1185">Reference proteome</keyword>
<dbReference type="NCBIfam" id="TIGR00004">
    <property type="entry name" value="Rid family detoxifying hydrolase"/>
    <property type="match status" value="1"/>
</dbReference>
<reference evidence="2" key="1">
    <citation type="journal article" date="2019" name="G3 (Bethesda)">
        <title>Genome Assemblies of Two Rare Opportunistic Yeast Pathogens: Diutina rugosa (syn. Candida rugosa) and Trichomonascus ciferrii (syn. Candida ciferrii).</title>
        <authorList>
            <person name="Mixao V."/>
            <person name="Saus E."/>
            <person name="Hansen A.P."/>
            <person name="Lass-Florl C."/>
            <person name="Gabaldon T."/>
        </authorList>
    </citation>
    <scope>NUCLEOTIDE SEQUENCE</scope>
    <source>
        <strain evidence="2">CBS 4856</strain>
    </source>
</reference>
<protein>
    <submittedName>
        <fullName evidence="2">Uncharacterized protein</fullName>
    </submittedName>
</protein>
<comment type="similarity">
    <text evidence="1">Belongs to the RutC family.</text>
</comment>
<dbReference type="GO" id="GO:0005739">
    <property type="term" value="C:mitochondrion"/>
    <property type="evidence" value="ECO:0007669"/>
    <property type="project" value="UniProtKB-ARBA"/>
</dbReference>
<dbReference type="InterPro" id="IPR006175">
    <property type="entry name" value="YjgF/YER057c/UK114"/>
</dbReference>
<comment type="caution">
    <text evidence="2">The sequence shown here is derived from an EMBL/GenBank/DDBJ whole genome shotgun (WGS) entry which is preliminary data.</text>
</comment>
<evidence type="ECO:0000256" key="1">
    <source>
        <dbReference type="ARBA" id="ARBA00010552"/>
    </source>
</evidence>
<dbReference type="EMBL" id="SWFS01000097">
    <property type="protein sequence ID" value="KAA8916511.1"/>
    <property type="molecule type" value="Genomic_DNA"/>
</dbReference>
<evidence type="ECO:0000313" key="3">
    <source>
        <dbReference type="Proteomes" id="UP000761534"/>
    </source>
</evidence>
<name>A0A642V9L5_9ASCO</name>
<dbReference type="VEuPathDB" id="FungiDB:TRICI_001374"/>